<protein>
    <recommendedName>
        <fullName evidence="1">Myb/SANT-like domain-containing protein</fullName>
    </recommendedName>
</protein>
<evidence type="ECO:0000313" key="2">
    <source>
        <dbReference type="EMBL" id="KAL0015820.1"/>
    </source>
</evidence>
<organism evidence="2 3">
    <name type="scientific">Lithocarpus litseifolius</name>
    <dbReference type="NCBI Taxonomy" id="425828"/>
    <lineage>
        <taxon>Eukaryota</taxon>
        <taxon>Viridiplantae</taxon>
        <taxon>Streptophyta</taxon>
        <taxon>Embryophyta</taxon>
        <taxon>Tracheophyta</taxon>
        <taxon>Spermatophyta</taxon>
        <taxon>Magnoliopsida</taxon>
        <taxon>eudicotyledons</taxon>
        <taxon>Gunneridae</taxon>
        <taxon>Pentapetalae</taxon>
        <taxon>rosids</taxon>
        <taxon>fabids</taxon>
        <taxon>Fagales</taxon>
        <taxon>Fagaceae</taxon>
        <taxon>Lithocarpus</taxon>
    </lineage>
</organism>
<dbReference type="Pfam" id="PF12776">
    <property type="entry name" value="Myb_DNA-bind_3"/>
    <property type="match status" value="1"/>
</dbReference>
<reference evidence="2 3" key="1">
    <citation type="submission" date="2024-01" db="EMBL/GenBank/DDBJ databases">
        <title>A telomere-to-telomere, gap-free genome of sweet tea (Lithocarpus litseifolius).</title>
        <authorList>
            <person name="Zhou J."/>
        </authorList>
    </citation>
    <scope>NUCLEOTIDE SEQUENCE [LARGE SCALE GENOMIC DNA]</scope>
    <source>
        <strain evidence="2">Zhou-2022a</strain>
        <tissue evidence="2">Leaf</tissue>
    </source>
</reference>
<name>A0AAW2E2N4_9ROSI</name>
<comment type="caution">
    <text evidence="2">The sequence shown here is derived from an EMBL/GenBank/DDBJ whole genome shotgun (WGS) entry which is preliminary data.</text>
</comment>
<dbReference type="Proteomes" id="UP001459277">
    <property type="component" value="Unassembled WGS sequence"/>
</dbReference>
<dbReference type="InterPro" id="IPR045026">
    <property type="entry name" value="LIMYB"/>
</dbReference>
<evidence type="ECO:0000313" key="3">
    <source>
        <dbReference type="Proteomes" id="UP001459277"/>
    </source>
</evidence>
<proteinExistence type="predicted"/>
<accession>A0AAW2E2N4</accession>
<dbReference type="AlphaFoldDB" id="A0AAW2E2N4"/>
<dbReference type="PANTHER" id="PTHR47584:SF14">
    <property type="entry name" value="L10-INTERACTING MYB DOMAIN-CONTAINING PROTEIN-LIKE"/>
    <property type="match status" value="1"/>
</dbReference>
<dbReference type="PANTHER" id="PTHR47584">
    <property type="match status" value="1"/>
</dbReference>
<gene>
    <name evidence="2" type="ORF">SO802_002889</name>
</gene>
<keyword evidence="3" id="KW-1185">Reference proteome</keyword>
<dbReference type="EMBL" id="JAZDWU010000001">
    <property type="protein sequence ID" value="KAL0015820.1"/>
    <property type="molecule type" value="Genomic_DNA"/>
</dbReference>
<evidence type="ECO:0000259" key="1">
    <source>
        <dbReference type="Pfam" id="PF12776"/>
    </source>
</evidence>
<sequence length="187" mass="21106">MENATTDAENGKLWPSAVEKHFINVLLEEEAKGNMPRGQFKTGAWTAIMNEFNKRTNKNYNKTQLTQKYQRMKGRHRTFSQLIGRTGMGWDPIANTVTGSDNAWAAAIAMRNRKEKKSIDTRESGVGGDTESITQAITLLNQHTDVDHVTYCKVVQELHNPKSKAAFFAMTVDKRRGWIEFIGSGLQ</sequence>
<feature type="domain" description="Myb/SANT-like" evidence="1">
    <location>
        <begin position="14"/>
        <end position="106"/>
    </location>
</feature>
<dbReference type="InterPro" id="IPR024752">
    <property type="entry name" value="Myb/SANT-like_dom"/>
</dbReference>